<gene>
    <name evidence="4" type="ORF">UC8_00530</name>
</gene>
<dbReference type="AlphaFoldDB" id="A0A5B9QKI3"/>
<dbReference type="PROSITE" id="PS50005">
    <property type="entry name" value="TPR"/>
    <property type="match status" value="1"/>
</dbReference>
<dbReference type="SMART" id="SM00028">
    <property type="entry name" value="TPR"/>
    <property type="match status" value="8"/>
</dbReference>
<dbReference type="SUPFAM" id="SSF48452">
    <property type="entry name" value="TPR-like"/>
    <property type="match status" value="1"/>
</dbReference>
<dbReference type="Pfam" id="PF13432">
    <property type="entry name" value="TPR_16"/>
    <property type="match status" value="2"/>
</dbReference>
<dbReference type="Proteomes" id="UP000325286">
    <property type="component" value="Chromosome"/>
</dbReference>
<organism evidence="4 5">
    <name type="scientific">Roseimaritima ulvae</name>
    <dbReference type="NCBI Taxonomy" id="980254"/>
    <lineage>
        <taxon>Bacteria</taxon>
        <taxon>Pseudomonadati</taxon>
        <taxon>Planctomycetota</taxon>
        <taxon>Planctomycetia</taxon>
        <taxon>Pirellulales</taxon>
        <taxon>Pirellulaceae</taxon>
        <taxon>Roseimaritima</taxon>
    </lineage>
</organism>
<keyword evidence="3" id="KW-1133">Transmembrane helix</keyword>
<proteinExistence type="predicted"/>
<evidence type="ECO:0000313" key="4">
    <source>
        <dbReference type="EMBL" id="QEG38100.1"/>
    </source>
</evidence>
<protein>
    <submittedName>
        <fullName evidence="4">Tetratricopeptide repeat protein</fullName>
    </submittedName>
</protein>
<accession>A0A5B9QKI3</accession>
<dbReference type="PANTHER" id="PTHR12558">
    <property type="entry name" value="CELL DIVISION CYCLE 16,23,27"/>
    <property type="match status" value="1"/>
</dbReference>
<keyword evidence="5" id="KW-1185">Reference proteome</keyword>
<feature type="region of interest" description="Disordered" evidence="2">
    <location>
        <begin position="41"/>
        <end position="74"/>
    </location>
</feature>
<keyword evidence="3" id="KW-0812">Transmembrane</keyword>
<dbReference type="PANTHER" id="PTHR12558:SF13">
    <property type="entry name" value="CELL DIVISION CYCLE PROTEIN 27 HOMOLOG"/>
    <property type="match status" value="1"/>
</dbReference>
<feature type="repeat" description="TPR" evidence="1">
    <location>
        <begin position="185"/>
        <end position="218"/>
    </location>
</feature>
<dbReference type="KEGG" id="rul:UC8_00530"/>
<evidence type="ECO:0000256" key="2">
    <source>
        <dbReference type="SAM" id="MobiDB-lite"/>
    </source>
</evidence>
<feature type="transmembrane region" description="Helical" evidence="3">
    <location>
        <begin position="12"/>
        <end position="34"/>
    </location>
</feature>
<dbReference type="InterPro" id="IPR019734">
    <property type="entry name" value="TPR_rpt"/>
</dbReference>
<dbReference type="RefSeq" id="WP_162275945.1">
    <property type="nucleotide sequence ID" value="NZ_CP042914.1"/>
</dbReference>
<sequence>MNRLHHDDRNPIFGRRFFGLLAIALALLGLYFLVRPPNPDPSSEAVAEVDGSPPTAVSTPLPHAAPTTDSDATENLSANAQSTIRLPTVAVPAGVEALEQETRRVAQDLLEQFPQQPAAMHVAAVMHAQLRETSEAQRLWRKCVELAPDDPRYRVNLASVAMDQGDSQTAITALQDLVDNGNDSEDVLLHYGMALNNVGNSEQAEQVLAKAVKRYPQSGSHWSVLGQAQLKNGEFQQAADSLQQALDLGVQLADVYFQLANAHSRLGNTEQAKTFREKFQQLKQEAPVEAQERFHKLSTAEARRTAITILLEAATVCQAQEDIDRAELYLLRLLSLDPANLLGCRTLADLYQHTGALREEQTVREHLLLVEPFRFENLLTAAQVAAELKQLDRAEALLKQAVAQQPTSAMPYAALAEFYLQVQKTSQAKFYAEQAVRRSPSPEGYRFLAETYRLLGDSEGERRALDAAKMNND</sequence>
<dbReference type="Gene3D" id="1.25.40.10">
    <property type="entry name" value="Tetratricopeptide repeat domain"/>
    <property type="match status" value="2"/>
</dbReference>
<evidence type="ECO:0000256" key="3">
    <source>
        <dbReference type="SAM" id="Phobius"/>
    </source>
</evidence>
<keyword evidence="1" id="KW-0802">TPR repeat</keyword>
<reference evidence="4 5" key="1">
    <citation type="submission" date="2019-08" db="EMBL/GenBank/DDBJ databases">
        <title>Deep-cultivation of Planctomycetes and their phenomic and genomic characterization uncovers novel biology.</title>
        <authorList>
            <person name="Wiegand S."/>
            <person name="Jogler M."/>
            <person name="Boedeker C."/>
            <person name="Pinto D."/>
            <person name="Vollmers J."/>
            <person name="Rivas-Marin E."/>
            <person name="Kohn T."/>
            <person name="Peeters S.H."/>
            <person name="Heuer A."/>
            <person name="Rast P."/>
            <person name="Oberbeckmann S."/>
            <person name="Bunk B."/>
            <person name="Jeske O."/>
            <person name="Meyerdierks A."/>
            <person name="Storesund J.E."/>
            <person name="Kallscheuer N."/>
            <person name="Luecker S."/>
            <person name="Lage O.M."/>
            <person name="Pohl T."/>
            <person name="Merkel B.J."/>
            <person name="Hornburger P."/>
            <person name="Mueller R.-W."/>
            <person name="Bruemmer F."/>
            <person name="Labrenz M."/>
            <person name="Spormann A.M."/>
            <person name="Op den Camp H."/>
            <person name="Overmann J."/>
            <person name="Amann R."/>
            <person name="Jetten M.S.M."/>
            <person name="Mascher T."/>
            <person name="Medema M.H."/>
            <person name="Devos D.P."/>
            <person name="Kaster A.-K."/>
            <person name="Ovreas L."/>
            <person name="Rohde M."/>
            <person name="Galperin M.Y."/>
            <person name="Jogler C."/>
        </authorList>
    </citation>
    <scope>NUCLEOTIDE SEQUENCE [LARGE SCALE GENOMIC DNA]</scope>
    <source>
        <strain evidence="4 5">UC8</strain>
    </source>
</reference>
<dbReference type="Pfam" id="PF13181">
    <property type="entry name" value="TPR_8"/>
    <property type="match status" value="1"/>
</dbReference>
<evidence type="ECO:0000256" key="1">
    <source>
        <dbReference type="PROSITE-ProRule" id="PRU00339"/>
    </source>
</evidence>
<keyword evidence="3" id="KW-0472">Membrane</keyword>
<dbReference type="EMBL" id="CP042914">
    <property type="protein sequence ID" value="QEG38100.1"/>
    <property type="molecule type" value="Genomic_DNA"/>
</dbReference>
<evidence type="ECO:0000313" key="5">
    <source>
        <dbReference type="Proteomes" id="UP000325286"/>
    </source>
</evidence>
<dbReference type="SUPFAM" id="SSF81901">
    <property type="entry name" value="HCP-like"/>
    <property type="match status" value="1"/>
</dbReference>
<dbReference type="InterPro" id="IPR011990">
    <property type="entry name" value="TPR-like_helical_dom_sf"/>
</dbReference>
<name>A0A5B9QKI3_9BACT</name>